<protein>
    <submittedName>
        <fullName evidence="1">NAD:arginine ADP-ribosyltransferase ART</fullName>
    </submittedName>
</protein>
<accession>A0AAD2DDR6</accession>
<reference evidence="1" key="1">
    <citation type="submission" date="2022-10" db="EMBL/GenBank/DDBJ databases">
        <authorList>
            <person name="Aires J."/>
            <person name="Mesa V."/>
        </authorList>
    </citation>
    <scope>NUCLEOTIDE SEQUENCE</scope>
    <source>
        <strain evidence="1">Clostridium neonatale JD116</strain>
    </source>
</reference>
<organism evidence="1 2">
    <name type="scientific">Clostridium neonatale</name>
    <dbReference type="NCBI Taxonomy" id="137838"/>
    <lineage>
        <taxon>Bacteria</taxon>
        <taxon>Bacillati</taxon>
        <taxon>Bacillota</taxon>
        <taxon>Clostridia</taxon>
        <taxon>Eubacteriales</taxon>
        <taxon>Clostridiaceae</taxon>
        <taxon>Clostridium</taxon>
    </lineage>
</organism>
<evidence type="ECO:0000313" key="1">
    <source>
        <dbReference type="EMBL" id="CAI3547944.1"/>
    </source>
</evidence>
<sequence length="247" mass="29342">MKNKHNAEEVQAFVESLYLKSEKALKELFKHQYKGKKQFEEEVMNLIFTYAVQNDMLNMSRAEQKKEIRKLDKFIDEFYKADAELQVKLLYSILEDTTSKTFRFYDYNADKKEVKKIVKQAYKGRHFSENVWENEVQTAKYMKKQLFDFIKGKINVNQITTNITKLFNNTHYEAYRLAKTEVARCQSDAFDRFGKEVGIKKVIYRATLCNTCSKCMANDGKIFDFDKKIKVPEETHPMCQCYYDIVE</sequence>
<evidence type="ECO:0000313" key="2">
    <source>
        <dbReference type="Proteomes" id="UP001189143"/>
    </source>
</evidence>
<gene>
    <name evidence="1" type="ORF">CNEO2_1750002</name>
</gene>
<proteinExistence type="predicted"/>
<dbReference type="RefSeq" id="WP_317049154.1">
    <property type="nucleotide sequence ID" value="NZ_CAMRXC010000083.1"/>
</dbReference>
<dbReference type="EMBL" id="CAMTCP010000083">
    <property type="protein sequence ID" value="CAI3547944.1"/>
    <property type="molecule type" value="Genomic_DNA"/>
</dbReference>
<dbReference type="Proteomes" id="UP001189143">
    <property type="component" value="Unassembled WGS sequence"/>
</dbReference>
<dbReference type="AlphaFoldDB" id="A0AAD2DDR6"/>
<name>A0AAD2DDR6_9CLOT</name>
<comment type="caution">
    <text evidence="1">The sequence shown here is derived from an EMBL/GenBank/DDBJ whole genome shotgun (WGS) entry which is preliminary data.</text>
</comment>